<organism evidence="17 18">
    <name type="scientific">Xylaria flabelliformis</name>
    <dbReference type="NCBI Taxonomy" id="2512241"/>
    <lineage>
        <taxon>Eukaryota</taxon>
        <taxon>Fungi</taxon>
        <taxon>Dikarya</taxon>
        <taxon>Ascomycota</taxon>
        <taxon>Pezizomycotina</taxon>
        <taxon>Sordariomycetes</taxon>
        <taxon>Xylariomycetidae</taxon>
        <taxon>Xylariales</taxon>
        <taxon>Xylariaceae</taxon>
        <taxon>Xylaria</taxon>
    </lineage>
</organism>
<dbReference type="EC" id="2.7.11.1" evidence="3"/>
<feature type="compositionally biased region" description="Polar residues" evidence="14">
    <location>
        <begin position="692"/>
        <end position="709"/>
    </location>
</feature>
<dbReference type="FunFam" id="1.10.510.10:FF:000011">
    <property type="entry name" value="Non-specific serine/threonine protein kinase"/>
    <property type="match status" value="1"/>
</dbReference>
<gene>
    <name evidence="17" type="ORF">FHL15_006705</name>
</gene>
<feature type="compositionally biased region" description="Low complexity" evidence="14">
    <location>
        <begin position="70"/>
        <end position="88"/>
    </location>
</feature>
<evidence type="ECO:0000313" key="18">
    <source>
        <dbReference type="Proteomes" id="UP000319160"/>
    </source>
</evidence>
<evidence type="ECO:0000259" key="16">
    <source>
        <dbReference type="PROSITE" id="PS50108"/>
    </source>
</evidence>
<feature type="compositionally biased region" description="Polar residues" evidence="14">
    <location>
        <begin position="638"/>
        <end position="652"/>
    </location>
</feature>
<dbReference type="InterPro" id="IPR011009">
    <property type="entry name" value="Kinase-like_dom_sf"/>
</dbReference>
<evidence type="ECO:0000259" key="15">
    <source>
        <dbReference type="PROSITE" id="PS50011"/>
    </source>
</evidence>
<dbReference type="GO" id="GO:0004674">
    <property type="term" value="F:protein serine/threonine kinase activity"/>
    <property type="evidence" value="ECO:0007669"/>
    <property type="project" value="UniProtKB-KW"/>
</dbReference>
<feature type="region of interest" description="Disordered" evidence="14">
    <location>
        <begin position="238"/>
        <end position="291"/>
    </location>
</feature>
<dbReference type="InterPro" id="IPR000095">
    <property type="entry name" value="CRIB_dom"/>
</dbReference>
<dbReference type="Pfam" id="PF00786">
    <property type="entry name" value="PBD"/>
    <property type="match status" value="1"/>
</dbReference>
<evidence type="ECO:0000256" key="2">
    <source>
        <dbReference type="ARBA" id="ARBA00008874"/>
    </source>
</evidence>
<evidence type="ECO:0000256" key="10">
    <source>
        <dbReference type="ARBA" id="ARBA00022840"/>
    </source>
</evidence>
<feature type="binding site" evidence="13">
    <location>
        <position position="790"/>
    </location>
    <ligand>
        <name>ATP</name>
        <dbReference type="ChEBI" id="CHEBI:30616"/>
    </ligand>
</feature>
<evidence type="ECO:0000256" key="4">
    <source>
        <dbReference type="ARBA" id="ARBA00022490"/>
    </source>
</evidence>
<dbReference type="InterPro" id="IPR017441">
    <property type="entry name" value="Protein_kinase_ATP_BS"/>
</dbReference>
<dbReference type="CDD" id="cd06614">
    <property type="entry name" value="STKc_PAK"/>
    <property type="match status" value="1"/>
</dbReference>
<dbReference type="FunFam" id="3.30.200.20:FF:000385">
    <property type="entry name" value="Non-specific serine/threonine protein kinase"/>
    <property type="match status" value="1"/>
</dbReference>
<feature type="region of interest" description="Disordered" evidence="14">
    <location>
        <begin position="523"/>
        <end position="740"/>
    </location>
</feature>
<proteinExistence type="inferred from homology"/>
<evidence type="ECO:0000313" key="17">
    <source>
        <dbReference type="EMBL" id="TRX92319.1"/>
    </source>
</evidence>
<dbReference type="Pfam" id="PF00069">
    <property type="entry name" value="Pkinase"/>
    <property type="match status" value="1"/>
</dbReference>
<feature type="domain" description="CRIB" evidence="16">
    <location>
        <begin position="421"/>
        <end position="434"/>
    </location>
</feature>
<sequence>MDWDADNPNSVSHPQQYQQQQQQQQQQSSSSSSSSSPSSHRRKLTKKPPSQFQQHSHSYSVTGDGRFDAQSLQSKRSSSSLKRAPSAPLQNTGRSSNASNNSSPRHPPPAAAPHSQSHSQSHSYSHPSASASVSAPPAPAPALAPLLSSSSSSNNSSALTCTSPSSFEPGEFFPPTNLFSSYQVATPAPISASHTHTSPPTSATTIFPATSASAGGATVASGAGAGIGIGIGIGPGSGVSTAPSTATRATHTHSQNQDQNQDHTFNYYYRQKKQQQQQQQQQQLSGSQLLPLRPLRSKTSEEFIGAPFDGETILSQLDKAAARAPALYQAAPRPIPPPAPALSSDPRIMSPSLRRSASFSVANATMSEKSQSTRVNDVPIIASKRYSDESKEPKGPSMLRKKSGFSGLMSTLVGSPKKPVISAPENPVHVTHVGYDSTTGQFTGLPKEWQRLINESGIPENAQRENPQMIADIVTFYKETTEKPHEDQVLEKFHDVRPEFRTPSGGMITSPGIYTPNTAGMSPMISPPASPRFPIVNNEGTFENPRAPPPVPVPGKSPVLHTARDHPNLQPSRPAPKPPVSMQTRMQPQPQPQLQYPAKDSGIGISQPSEDLPALTYAPPPKESSVSVLPEEHRSRSNSRVNGASPYGSHTPQAPPNQPSPAMHAAYQQQLMQQQQEQAMSQAQAAMKGQLGRSQSTRQAPAQLTSTRTQHPRPPEANGGGAGAPPAQARPRNRTRQQSTTIDVAAALKRICSEGDPREIYRGFTKIGQGASGGVYTGHERGSNRLVAIKQMNLEQQPKKDLIINEILVMKDSVHPNIVNFIDSYLCGGELWVIMEYMEGGSLTDVVTFNIMTEGQIASVCRETLKGLQHLHSKGVIHRDIKSDNILLSLEGSIKLTDFGFCAQINEAQNKRTTMVGTPYWMAPEVVTRKEYGRKVDIWSLGIMAIEMIEGEPPYLTESPLRALWLIATNGTPQIKEEHTLSAVFRDFLYFALKVDPEKRASAHDLLRHDFMKLCVDLGSLSPLVRAAREARAQEKARKGN</sequence>
<keyword evidence="4" id="KW-0963">Cytoplasm</keyword>
<dbReference type="GO" id="GO:0106310">
    <property type="term" value="F:protein serine kinase activity"/>
    <property type="evidence" value="ECO:0007669"/>
    <property type="project" value="RHEA"/>
</dbReference>
<evidence type="ECO:0000256" key="12">
    <source>
        <dbReference type="ARBA" id="ARBA00048679"/>
    </source>
</evidence>
<keyword evidence="8 13" id="KW-0547">Nucleotide-binding</keyword>
<dbReference type="GO" id="GO:0030447">
    <property type="term" value="P:filamentous growth"/>
    <property type="evidence" value="ECO:0007669"/>
    <property type="project" value="UniProtKB-ARBA"/>
</dbReference>
<evidence type="ECO:0000256" key="5">
    <source>
        <dbReference type="ARBA" id="ARBA00022507"/>
    </source>
</evidence>
<evidence type="ECO:0000256" key="14">
    <source>
        <dbReference type="SAM" id="MobiDB-lite"/>
    </source>
</evidence>
<dbReference type="SMART" id="SM00285">
    <property type="entry name" value="PBD"/>
    <property type="match status" value="1"/>
</dbReference>
<dbReference type="InterPro" id="IPR051931">
    <property type="entry name" value="PAK3-like"/>
</dbReference>
<feature type="compositionally biased region" description="Polar residues" evidence="14">
    <location>
        <begin position="48"/>
        <end position="61"/>
    </location>
</feature>
<dbReference type="PROSITE" id="PS50108">
    <property type="entry name" value="CRIB"/>
    <property type="match status" value="1"/>
</dbReference>
<dbReference type="Gene3D" id="1.10.510.10">
    <property type="entry name" value="Transferase(Phosphotransferase) domain 1"/>
    <property type="match status" value="1"/>
</dbReference>
<dbReference type="InterPro" id="IPR033923">
    <property type="entry name" value="PAK_BD"/>
</dbReference>
<dbReference type="Gene3D" id="3.90.810.10">
    <property type="entry name" value="CRIB domain"/>
    <property type="match status" value="1"/>
</dbReference>
<evidence type="ECO:0000256" key="3">
    <source>
        <dbReference type="ARBA" id="ARBA00012513"/>
    </source>
</evidence>
<dbReference type="InterPro" id="IPR036936">
    <property type="entry name" value="CRIB_dom_sf"/>
</dbReference>
<feature type="compositionally biased region" description="Pro residues" evidence="14">
    <location>
        <begin position="546"/>
        <end position="555"/>
    </location>
</feature>
<dbReference type="Gene3D" id="3.30.200.20">
    <property type="entry name" value="Phosphorylase Kinase, domain 1"/>
    <property type="match status" value="1"/>
</dbReference>
<dbReference type="CDD" id="cd01093">
    <property type="entry name" value="CRIB_PAK_like"/>
    <property type="match status" value="1"/>
</dbReference>
<dbReference type="SMART" id="SM00220">
    <property type="entry name" value="S_TKc"/>
    <property type="match status" value="1"/>
</dbReference>
<dbReference type="AlphaFoldDB" id="A0A553HWI4"/>
<feature type="region of interest" description="Disordered" evidence="14">
    <location>
        <begin position="144"/>
        <end position="163"/>
    </location>
</feature>
<accession>A0A553HWI4</accession>
<name>A0A553HWI4_9PEZI</name>
<comment type="similarity">
    <text evidence="2">Belongs to the protein kinase superfamily. STE Ser/Thr protein kinase family. STE20 subfamily.</text>
</comment>
<dbReference type="STRING" id="2512241.A0A553HWI4"/>
<reference evidence="18" key="1">
    <citation type="submission" date="2019-06" db="EMBL/GenBank/DDBJ databases">
        <title>Draft genome sequence of the griseofulvin-producing fungus Xylaria cubensis strain G536.</title>
        <authorList>
            <person name="Mead M.E."/>
            <person name="Raja H.A."/>
            <person name="Steenwyk J.L."/>
            <person name="Knowles S.L."/>
            <person name="Oberlies N.H."/>
            <person name="Rokas A."/>
        </authorList>
    </citation>
    <scope>NUCLEOTIDE SEQUENCE [LARGE SCALE GENOMIC DNA]</scope>
    <source>
        <strain evidence="18">G536</strain>
    </source>
</reference>
<evidence type="ECO:0000256" key="1">
    <source>
        <dbReference type="ARBA" id="ARBA00004496"/>
    </source>
</evidence>
<evidence type="ECO:0000256" key="6">
    <source>
        <dbReference type="ARBA" id="ARBA00022527"/>
    </source>
</evidence>
<feature type="compositionally biased region" description="Low complexity" evidence="14">
    <location>
        <begin position="274"/>
        <end position="283"/>
    </location>
</feature>
<dbReference type="Proteomes" id="UP000319160">
    <property type="component" value="Unassembled WGS sequence"/>
</dbReference>
<dbReference type="PROSITE" id="PS00107">
    <property type="entry name" value="PROTEIN_KINASE_ATP"/>
    <property type="match status" value="1"/>
</dbReference>
<comment type="catalytic activity">
    <reaction evidence="12">
        <text>L-seryl-[protein] + ATP = O-phospho-L-seryl-[protein] + ADP + H(+)</text>
        <dbReference type="Rhea" id="RHEA:17989"/>
        <dbReference type="Rhea" id="RHEA-COMP:9863"/>
        <dbReference type="Rhea" id="RHEA-COMP:11604"/>
        <dbReference type="ChEBI" id="CHEBI:15378"/>
        <dbReference type="ChEBI" id="CHEBI:29999"/>
        <dbReference type="ChEBI" id="CHEBI:30616"/>
        <dbReference type="ChEBI" id="CHEBI:83421"/>
        <dbReference type="ChEBI" id="CHEBI:456216"/>
        <dbReference type="EC" id="2.7.11.1"/>
    </reaction>
</comment>
<evidence type="ECO:0000256" key="7">
    <source>
        <dbReference type="ARBA" id="ARBA00022679"/>
    </source>
</evidence>
<dbReference type="GO" id="GO:0019236">
    <property type="term" value="P:response to pheromone"/>
    <property type="evidence" value="ECO:0007669"/>
    <property type="project" value="UniProtKB-KW"/>
</dbReference>
<keyword evidence="9" id="KW-0418">Kinase</keyword>
<comment type="catalytic activity">
    <reaction evidence="11">
        <text>L-threonyl-[protein] + ATP = O-phospho-L-threonyl-[protein] + ADP + H(+)</text>
        <dbReference type="Rhea" id="RHEA:46608"/>
        <dbReference type="Rhea" id="RHEA-COMP:11060"/>
        <dbReference type="Rhea" id="RHEA-COMP:11605"/>
        <dbReference type="ChEBI" id="CHEBI:15378"/>
        <dbReference type="ChEBI" id="CHEBI:30013"/>
        <dbReference type="ChEBI" id="CHEBI:30616"/>
        <dbReference type="ChEBI" id="CHEBI:61977"/>
        <dbReference type="ChEBI" id="CHEBI:456216"/>
        <dbReference type="EC" id="2.7.11.1"/>
    </reaction>
</comment>
<keyword evidence="5" id="KW-0589">Pheromone response</keyword>
<dbReference type="PROSITE" id="PS50011">
    <property type="entry name" value="PROTEIN_KINASE_DOM"/>
    <property type="match status" value="1"/>
</dbReference>
<feature type="compositionally biased region" description="Low complexity" evidence="14">
    <location>
        <begin position="95"/>
        <end position="104"/>
    </location>
</feature>
<dbReference type="GO" id="GO:0005524">
    <property type="term" value="F:ATP binding"/>
    <property type="evidence" value="ECO:0007669"/>
    <property type="project" value="UniProtKB-UniRule"/>
</dbReference>
<feature type="region of interest" description="Disordered" evidence="14">
    <location>
        <begin position="1"/>
        <end position="139"/>
    </location>
</feature>
<dbReference type="EMBL" id="VFLP01000037">
    <property type="protein sequence ID" value="TRX92319.1"/>
    <property type="molecule type" value="Genomic_DNA"/>
</dbReference>
<keyword evidence="6" id="KW-0723">Serine/threonine-protein kinase</keyword>
<dbReference type="PANTHER" id="PTHR45832:SF22">
    <property type="entry name" value="SERINE_THREONINE-PROTEIN KINASE SAMKA-RELATED"/>
    <property type="match status" value="1"/>
</dbReference>
<dbReference type="InterPro" id="IPR008271">
    <property type="entry name" value="Ser/Thr_kinase_AS"/>
</dbReference>
<dbReference type="InterPro" id="IPR000719">
    <property type="entry name" value="Prot_kinase_dom"/>
</dbReference>
<evidence type="ECO:0000256" key="9">
    <source>
        <dbReference type="ARBA" id="ARBA00022777"/>
    </source>
</evidence>
<dbReference type="PANTHER" id="PTHR45832">
    <property type="entry name" value="SERINE/THREONINE-PROTEIN KINASE SAMKA-RELATED-RELATED"/>
    <property type="match status" value="1"/>
</dbReference>
<protein>
    <recommendedName>
        <fullName evidence="3">non-specific serine/threonine protein kinase</fullName>
        <ecNumber evidence="3">2.7.11.1</ecNumber>
    </recommendedName>
</protein>
<feature type="compositionally biased region" description="Polar residues" evidence="14">
    <location>
        <begin position="241"/>
        <end position="264"/>
    </location>
</feature>
<dbReference type="GO" id="GO:0005737">
    <property type="term" value="C:cytoplasm"/>
    <property type="evidence" value="ECO:0007669"/>
    <property type="project" value="UniProtKB-SubCell"/>
</dbReference>
<comment type="caution">
    <text evidence="17">The sequence shown here is derived from an EMBL/GenBank/DDBJ whole genome shotgun (WGS) entry which is preliminary data.</text>
</comment>
<feature type="compositionally biased region" description="Low complexity" evidence="14">
    <location>
        <begin position="662"/>
        <end position="690"/>
    </location>
</feature>
<feature type="compositionally biased region" description="Low complexity" evidence="14">
    <location>
        <begin position="112"/>
        <end position="135"/>
    </location>
</feature>
<evidence type="ECO:0000256" key="13">
    <source>
        <dbReference type="PROSITE-ProRule" id="PRU10141"/>
    </source>
</evidence>
<keyword evidence="10 13" id="KW-0067">ATP-binding</keyword>
<keyword evidence="18" id="KW-1185">Reference proteome</keyword>
<keyword evidence="7" id="KW-0808">Transferase</keyword>
<evidence type="ECO:0000256" key="8">
    <source>
        <dbReference type="ARBA" id="ARBA00022741"/>
    </source>
</evidence>
<dbReference type="PROSITE" id="PS00108">
    <property type="entry name" value="PROTEIN_KINASE_ST"/>
    <property type="match status" value="1"/>
</dbReference>
<feature type="domain" description="Protein kinase" evidence="15">
    <location>
        <begin position="761"/>
        <end position="1012"/>
    </location>
</feature>
<dbReference type="OrthoDB" id="248923at2759"/>
<evidence type="ECO:0000256" key="11">
    <source>
        <dbReference type="ARBA" id="ARBA00047899"/>
    </source>
</evidence>
<dbReference type="SUPFAM" id="SSF56112">
    <property type="entry name" value="Protein kinase-like (PK-like)"/>
    <property type="match status" value="1"/>
</dbReference>
<comment type="subcellular location">
    <subcellularLocation>
        <location evidence="1">Cytoplasm</location>
    </subcellularLocation>
</comment>
<feature type="compositionally biased region" description="Low complexity" evidence="14">
    <location>
        <begin position="12"/>
        <end position="38"/>
    </location>
</feature>